<dbReference type="HAMAP" id="MF_02003">
    <property type="entry name" value="Ile_tRNA_synth_type2"/>
    <property type="match status" value="1"/>
</dbReference>
<feature type="binding site" evidence="15">
    <location>
        <position position="622"/>
    </location>
    <ligand>
        <name>ATP</name>
        <dbReference type="ChEBI" id="CHEBI:30616"/>
    </ligand>
</feature>
<dbReference type="FunFam" id="3.40.50.620:FF:000075">
    <property type="entry name" value="Isoleucine--tRNA ligase"/>
    <property type="match status" value="1"/>
</dbReference>
<evidence type="ECO:0000256" key="13">
    <source>
        <dbReference type="ARBA" id="ARBA00025217"/>
    </source>
</evidence>
<dbReference type="InterPro" id="IPR014729">
    <property type="entry name" value="Rossmann-like_a/b/a_fold"/>
</dbReference>
<comment type="caution">
    <text evidence="18">The sequence shown here is derived from an EMBL/GenBank/DDBJ whole genome shotgun (WGS) entry which is preliminary data.</text>
</comment>
<dbReference type="SUPFAM" id="SSF52374">
    <property type="entry name" value="Nucleotidylyl transferase"/>
    <property type="match status" value="1"/>
</dbReference>
<dbReference type="PANTHER" id="PTHR42780:SF1">
    <property type="entry name" value="ISOLEUCINE--TRNA LIGASE, CYTOPLASMIC"/>
    <property type="match status" value="1"/>
</dbReference>
<evidence type="ECO:0000256" key="9">
    <source>
        <dbReference type="ARBA" id="ARBA00022833"/>
    </source>
</evidence>
<dbReference type="PANTHER" id="PTHR42780">
    <property type="entry name" value="SOLEUCYL-TRNA SYNTHETASE"/>
    <property type="match status" value="1"/>
</dbReference>
<dbReference type="AlphaFoldDB" id="A0A9W6RBG4"/>
<dbReference type="InterPro" id="IPR023586">
    <property type="entry name" value="Ile-tRNA-ligase_type2"/>
</dbReference>
<evidence type="ECO:0000256" key="15">
    <source>
        <dbReference type="HAMAP-Rule" id="MF_02003"/>
    </source>
</evidence>
<dbReference type="CDD" id="cd07961">
    <property type="entry name" value="Anticodon_Ia_Ile_ABEc"/>
    <property type="match status" value="1"/>
</dbReference>
<dbReference type="GO" id="GO:0000049">
    <property type="term" value="F:tRNA binding"/>
    <property type="evidence" value="ECO:0007669"/>
    <property type="project" value="InterPro"/>
</dbReference>
<evidence type="ECO:0000256" key="2">
    <source>
        <dbReference type="ARBA" id="ARBA00004496"/>
    </source>
</evidence>
<comment type="cofactor">
    <cofactor evidence="1 15">
        <name>Zn(2+)</name>
        <dbReference type="ChEBI" id="CHEBI:29105"/>
    </cofactor>
</comment>
<dbReference type="Pfam" id="PF00133">
    <property type="entry name" value="tRNA-synt_1"/>
    <property type="match status" value="1"/>
</dbReference>
<comment type="catalytic activity">
    <reaction evidence="14 15">
        <text>tRNA(Ile) + L-isoleucine + ATP = L-isoleucyl-tRNA(Ile) + AMP + diphosphate</text>
        <dbReference type="Rhea" id="RHEA:11060"/>
        <dbReference type="Rhea" id="RHEA-COMP:9666"/>
        <dbReference type="Rhea" id="RHEA-COMP:9695"/>
        <dbReference type="ChEBI" id="CHEBI:30616"/>
        <dbReference type="ChEBI" id="CHEBI:33019"/>
        <dbReference type="ChEBI" id="CHEBI:58045"/>
        <dbReference type="ChEBI" id="CHEBI:78442"/>
        <dbReference type="ChEBI" id="CHEBI:78528"/>
        <dbReference type="ChEBI" id="CHEBI:456215"/>
        <dbReference type="EC" id="6.1.1.5"/>
    </reaction>
</comment>
<dbReference type="Proteomes" id="UP001165135">
    <property type="component" value="Unassembled WGS sequence"/>
</dbReference>
<dbReference type="InterPro" id="IPR033709">
    <property type="entry name" value="Anticodon_Ile_ABEc"/>
</dbReference>
<keyword evidence="6 15" id="KW-0436">Ligase</keyword>
<evidence type="ECO:0000256" key="11">
    <source>
        <dbReference type="ARBA" id="ARBA00022917"/>
    </source>
</evidence>
<keyword evidence="7 15" id="KW-0479">Metal-binding</keyword>
<evidence type="ECO:0000256" key="14">
    <source>
        <dbReference type="ARBA" id="ARBA00048359"/>
    </source>
</evidence>
<comment type="subcellular location">
    <subcellularLocation>
        <location evidence="2 15">Cytoplasm</location>
    </subcellularLocation>
</comment>
<dbReference type="Pfam" id="PF08264">
    <property type="entry name" value="Anticodon_1"/>
    <property type="match status" value="1"/>
</dbReference>
<evidence type="ECO:0000259" key="16">
    <source>
        <dbReference type="Pfam" id="PF00133"/>
    </source>
</evidence>
<organism evidence="18 19">
    <name type="scientific">Actinoallomurus iriomotensis</name>
    <dbReference type="NCBI Taxonomy" id="478107"/>
    <lineage>
        <taxon>Bacteria</taxon>
        <taxon>Bacillati</taxon>
        <taxon>Actinomycetota</taxon>
        <taxon>Actinomycetes</taxon>
        <taxon>Streptosporangiales</taxon>
        <taxon>Thermomonosporaceae</taxon>
        <taxon>Actinoallomurus</taxon>
    </lineage>
</organism>
<protein>
    <recommendedName>
        <fullName evidence="15">Isoleucine--tRNA ligase</fullName>
        <ecNumber evidence="15">6.1.1.5</ecNumber>
    </recommendedName>
    <alternativeName>
        <fullName evidence="15">Isoleucyl-tRNA synthetase</fullName>
        <shortName evidence="15">IleRS</shortName>
    </alternativeName>
</protein>
<keyword evidence="11 15" id="KW-0648">Protein biosynthesis</keyword>
<accession>A0A9W6RBG4</accession>
<dbReference type="GO" id="GO:0005524">
    <property type="term" value="F:ATP binding"/>
    <property type="evidence" value="ECO:0007669"/>
    <property type="project" value="UniProtKB-UniRule"/>
</dbReference>
<evidence type="ECO:0000256" key="3">
    <source>
        <dbReference type="ARBA" id="ARBA00007078"/>
    </source>
</evidence>
<keyword evidence="10 15" id="KW-0067">ATP-binding</keyword>
<dbReference type="Pfam" id="PF19302">
    <property type="entry name" value="DUF5915"/>
    <property type="match status" value="1"/>
</dbReference>
<feature type="short sequence motif" description="'HIGH' region" evidence="15">
    <location>
        <begin position="49"/>
        <end position="59"/>
    </location>
</feature>
<comment type="similarity">
    <text evidence="3 15">Belongs to the class-I aminoacyl-tRNA synthetase family. IleS type 2 subfamily.</text>
</comment>
<evidence type="ECO:0000256" key="8">
    <source>
        <dbReference type="ARBA" id="ARBA00022741"/>
    </source>
</evidence>
<evidence type="ECO:0000256" key="1">
    <source>
        <dbReference type="ARBA" id="ARBA00001947"/>
    </source>
</evidence>
<dbReference type="PRINTS" id="PR00984">
    <property type="entry name" value="TRNASYNTHILE"/>
</dbReference>
<sequence>MTFDPVPQRPELPKLEEEVLRRWNDEGVFRKSLDRTAGGTLFRFYDGPPTANGRPGVHHVEARVFKDVFPRYRTMKGQAVPRKAGWDCHGIPVELEVERELGLTRKKQIEEYGVAAFNARCRESVTRYVGEFQRLTERTGFWVDTDDAYWTLSDEYVESVWWSLKTLYERGLIYQDQRVVPYCPRCGTALSDHEVAQGYRETDDPSIFVRFPVLSGPLGPGGAGLPEPGAEVSLLVWTTMPWTLVPATAAVVSDKIRYVLARGGRAGDHFVVLAAERVKVALGDEAEIIRDVTIEELAGARYKAPFDFVGPGSADDPDGDPASWRFVVIDDFVEIDQGTGIVHTGAAFGEDDMRVARANGMPTVKPVDAEGRFDERVGPYAGMFIRDADAPITDFLRENDLLVQEGTYRHSFPFCWRCSSPLLYYAKPSWFIATTRLRDDLLAGNAEVDWRPPHIRDGRYGDWLANNVDWALSRERYWGTPLPLWRCSRCDHTVAVGSRAELGELAGRDLSELDPHRPYVDEITFDCGSCDGTMTRVPEVIDAWYDSGSMPFAQFGYPHVPGSEERFTTAYPADYICEAIDQTRGWFYSLQAVGTLLFGQNAYRRSLCLGHIVDDDGRKMSKSAGNVLDPFALVDAYGADALRWVLLVEGNPWQSRRVGERVLEEAIRRVLLTIWNTYYFFVTYARLAEWRPGQDVPPVERRPVLDRYILAELADVTAEVDAAMNDFDVTAAGRRLAGFVTDLSNWYVRCSRDRFWNTDPAAPAADSEAAFATLHTCLSTLSRLLAPITPFLAEVLYRNLVLSVDPAAPESVHLTDFPEPDASARDDGLREVMATARRLVTLGREARSNSGIGVRQPLRRAVVTLPAGLHDRFDDVRDVIATELNVKELELTGGGRAEPVSHAIKPVFRAIGATFGNRTQAVAAAVREADPEAVATAVREDGRFTVQVDGEPITLDAEHVQIAEIPVIGWQVCRDGGHSVALDVSIDRELRLEGLARELVRLTNDLRKRRGLGFADRVTMTVDVGADPRGEIADMLTAHTTVIGQNVLADEIRRGPVGDGAERVSLADGDITLDLRLSGRPAGV</sequence>
<dbReference type="InterPro" id="IPR013155">
    <property type="entry name" value="M/V/L/I-tRNA-synth_anticd-bd"/>
</dbReference>
<dbReference type="InterPro" id="IPR009080">
    <property type="entry name" value="tRNAsynth_Ia_anticodon-bd"/>
</dbReference>
<proteinExistence type="inferred from homology"/>
<feature type="domain" description="Aminoacyl-tRNA synthetase class Ia" evidence="16">
    <location>
        <begin position="19"/>
        <end position="647"/>
    </location>
</feature>
<evidence type="ECO:0000256" key="5">
    <source>
        <dbReference type="ARBA" id="ARBA00022490"/>
    </source>
</evidence>
<dbReference type="Gene3D" id="3.90.740.10">
    <property type="entry name" value="Valyl/Leucyl/Isoleucyl-tRNA synthetase, editing domain"/>
    <property type="match status" value="1"/>
</dbReference>
<dbReference type="FunFam" id="3.40.50.620:FF:000063">
    <property type="entry name" value="Isoleucine--tRNA ligase"/>
    <property type="match status" value="1"/>
</dbReference>
<dbReference type="SUPFAM" id="SSF50677">
    <property type="entry name" value="ValRS/IleRS/LeuRS editing domain"/>
    <property type="match status" value="1"/>
</dbReference>
<comment type="domain">
    <text evidence="15">IleRS has two distinct active sites: one for aminoacylation and one for editing. The misactivated valine is translocated from the active site to the editing site, which sterically excludes the correctly activated isoleucine. The single editing site contains two valyl binding pockets, one specific for each substrate (Val-AMP or Val-tRNA(Ile)).</text>
</comment>
<dbReference type="SUPFAM" id="SSF47323">
    <property type="entry name" value="Anticodon-binding domain of a subclass of class I aminoacyl-tRNA synthetases"/>
    <property type="match status" value="1"/>
</dbReference>
<keyword evidence="12 15" id="KW-0030">Aminoacyl-tRNA synthetase</keyword>
<dbReference type="GO" id="GO:0005737">
    <property type="term" value="C:cytoplasm"/>
    <property type="evidence" value="ECO:0007669"/>
    <property type="project" value="UniProtKB-SubCell"/>
</dbReference>
<evidence type="ECO:0000256" key="4">
    <source>
        <dbReference type="ARBA" id="ARBA00011245"/>
    </source>
</evidence>
<feature type="short sequence motif" description="'KMSKS' region" evidence="15">
    <location>
        <begin position="619"/>
        <end position="623"/>
    </location>
</feature>
<reference evidence="18" key="1">
    <citation type="submission" date="2023-03" db="EMBL/GenBank/DDBJ databases">
        <title>Actinoallomurus iriomotensis NBRC 103681.</title>
        <authorList>
            <person name="Ichikawa N."/>
            <person name="Sato H."/>
            <person name="Tonouchi N."/>
        </authorList>
    </citation>
    <scope>NUCLEOTIDE SEQUENCE</scope>
    <source>
        <strain evidence="18">NBRC 103681</strain>
    </source>
</reference>
<evidence type="ECO:0000256" key="7">
    <source>
        <dbReference type="ARBA" id="ARBA00022723"/>
    </source>
</evidence>
<dbReference type="InterPro" id="IPR009008">
    <property type="entry name" value="Val/Leu/Ile-tRNA-synth_edit"/>
</dbReference>
<dbReference type="NCBIfam" id="TIGR00392">
    <property type="entry name" value="ileS"/>
    <property type="match status" value="1"/>
</dbReference>
<feature type="domain" description="Methionyl/Valyl/Leucyl/Isoleucyl-tRNA synthetase anticodon-binding" evidence="17">
    <location>
        <begin position="706"/>
        <end position="859"/>
    </location>
</feature>
<dbReference type="EMBL" id="BSTJ01000001">
    <property type="protein sequence ID" value="GLY72871.1"/>
    <property type="molecule type" value="Genomic_DNA"/>
</dbReference>
<dbReference type="EC" id="6.1.1.5" evidence="15"/>
<comment type="function">
    <text evidence="13 15">Catalyzes the attachment of isoleucine to tRNA(Ile). As IleRS can inadvertently accommodate and process structurally similar amino acids such as valine, to avoid such errors it has two additional distinct tRNA(Ile)-dependent editing activities. One activity is designated as 'pretransfer' editing and involves the hydrolysis of activated Val-AMP. The other activity is designated 'posttransfer' editing and involves deacylation of mischarged Val-tRNA(Ile).</text>
</comment>
<evidence type="ECO:0000259" key="17">
    <source>
        <dbReference type="Pfam" id="PF08264"/>
    </source>
</evidence>
<dbReference type="Gene3D" id="3.40.50.620">
    <property type="entry name" value="HUPs"/>
    <property type="match status" value="2"/>
</dbReference>
<dbReference type="GO" id="GO:0006428">
    <property type="term" value="P:isoleucyl-tRNA aminoacylation"/>
    <property type="evidence" value="ECO:0007669"/>
    <property type="project" value="UniProtKB-UniRule"/>
</dbReference>
<name>A0A9W6RBG4_9ACTN</name>
<keyword evidence="9 15" id="KW-0862">Zinc</keyword>
<dbReference type="GO" id="GO:0002161">
    <property type="term" value="F:aminoacyl-tRNA deacylase activity"/>
    <property type="evidence" value="ECO:0007669"/>
    <property type="project" value="InterPro"/>
</dbReference>
<gene>
    <name evidence="15 18" type="primary">ileS</name>
    <name evidence="18" type="ORF">Airi01_011380</name>
</gene>
<keyword evidence="8 15" id="KW-0547">Nucleotide-binding</keyword>
<evidence type="ECO:0000256" key="6">
    <source>
        <dbReference type="ARBA" id="ARBA00022598"/>
    </source>
</evidence>
<dbReference type="InterPro" id="IPR002300">
    <property type="entry name" value="aa-tRNA-synth_Ia"/>
</dbReference>
<dbReference type="RefSeq" id="WP_285618049.1">
    <property type="nucleotide sequence ID" value="NZ_BSTJ01000001.1"/>
</dbReference>
<dbReference type="GO" id="GO:0008270">
    <property type="term" value="F:zinc ion binding"/>
    <property type="evidence" value="ECO:0007669"/>
    <property type="project" value="UniProtKB-UniRule"/>
</dbReference>
<evidence type="ECO:0000256" key="12">
    <source>
        <dbReference type="ARBA" id="ARBA00023146"/>
    </source>
</evidence>
<dbReference type="GO" id="GO:0004822">
    <property type="term" value="F:isoleucine-tRNA ligase activity"/>
    <property type="evidence" value="ECO:0007669"/>
    <property type="project" value="UniProtKB-UniRule"/>
</dbReference>
<comment type="subunit">
    <text evidence="4 15">Monomer.</text>
</comment>
<evidence type="ECO:0000256" key="10">
    <source>
        <dbReference type="ARBA" id="ARBA00022840"/>
    </source>
</evidence>
<evidence type="ECO:0000313" key="18">
    <source>
        <dbReference type="EMBL" id="GLY72871.1"/>
    </source>
</evidence>
<dbReference type="InterPro" id="IPR002301">
    <property type="entry name" value="Ile-tRNA-ligase"/>
</dbReference>
<keyword evidence="5 15" id="KW-0963">Cytoplasm</keyword>
<dbReference type="Gene3D" id="1.10.730.10">
    <property type="entry name" value="Isoleucyl-tRNA Synthetase, Domain 1"/>
    <property type="match status" value="1"/>
</dbReference>
<evidence type="ECO:0000313" key="19">
    <source>
        <dbReference type="Proteomes" id="UP001165135"/>
    </source>
</evidence>